<dbReference type="STRING" id="680026.AB733_15350"/>
<comment type="caution">
    <text evidence="11">The sequence shown here is derived from an EMBL/GenBank/DDBJ whole genome shotgun (WGS) entry which is preliminary data.</text>
</comment>
<feature type="domain" description="Beta-mannosidase-like galactose-binding" evidence="10">
    <location>
        <begin position="69"/>
        <end position="150"/>
    </location>
</feature>
<dbReference type="Proteomes" id="UP000240481">
    <property type="component" value="Unassembled WGS sequence"/>
</dbReference>
<dbReference type="SUPFAM" id="SSF49303">
    <property type="entry name" value="beta-Galactosidase/glucuronidase domain"/>
    <property type="match status" value="1"/>
</dbReference>
<evidence type="ECO:0000259" key="9">
    <source>
        <dbReference type="Pfam" id="PF02836"/>
    </source>
</evidence>
<gene>
    <name evidence="11" type="ORF">C9I94_05705</name>
</gene>
<protein>
    <recommendedName>
        <fullName evidence="3">beta-mannosidase</fullName>
        <ecNumber evidence="3">3.2.1.25</ecNumber>
    </recommendedName>
</protein>
<keyword evidence="12" id="KW-1185">Reference proteome</keyword>
<evidence type="ECO:0000256" key="2">
    <source>
        <dbReference type="ARBA" id="ARBA00007401"/>
    </source>
</evidence>
<dbReference type="InterPro" id="IPR054593">
    <property type="entry name" value="Beta-mannosidase-like_N2"/>
</dbReference>
<keyword evidence="4 7" id="KW-0732">Signal</keyword>
<comment type="catalytic activity">
    <reaction evidence="1">
        <text>Hydrolysis of terminal, non-reducing beta-D-mannose residues in beta-D-mannosides.</text>
        <dbReference type="EC" id="3.2.1.25"/>
    </reaction>
</comment>
<dbReference type="SUPFAM" id="SSF51445">
    <property type="entry name" value="(Trans)glycosidases"/>
    <property type="match status" value="1"/>
</dbReference>
<dbReference type="InterPro" id="IPR017853">
    <property type="entry name" value="GH"/>
</dbReference>
<dbReference type="OrthoDB" id="9758603at2"/>
<evidence type="ECO:0000256" key="5">
    <source>
        <dbReference type="ARBA" id="ARBA00022801"/>
    </source>
</evidence>
<dbReference type="Gene3D" id="2.60.120.260">
    <property type="entry name" value="Galactose-binding domain-like"/>
    <property type="match status" value="1"/>
</dbReference>
<keyword evidence="5" id="KW-0378">Hydrolase</keyword>
<name>A0A0J8VBD7_9GAMM</name>
<accession>A0A0J8VBD7</accession>
<comment type="similarity">
    <text evidence="2">Belongs to the glycosyl hydrolase 2 family.</text>
</comment>
<dbReference type="Gene3D" id="3.20.20.80">
    <property type="entry name" value="Glycosidases"/>
    <property type="match status" value="1"/>
</dbReference>
<evidence type="ECO:0000259" key="10">
    <source>
        <dbReference type="Pfam" id="PF22666"/>
    </source>
</evidence>
<evidence type="ECO:0000256" key="3">
    <source>
        <dbReference type="ARBA" id="ARBA00012754"/>
    </source>
</evidence>
<feature type="domain" description="Glycoside hydrolase family 2 catalytic" evidence="9">
    <location>
        <begin position="336"/>
        <end position="456"/>
    </location>
</feature>
<dbReference type="InterPro" id="IPR013783">
    <property type="entry name" value="Ig-like_fold"/>
</dbReference>
<dbReference type="InterPro" id="IPR008979">
    <property type="entry name" value="Galactose-bd-like_sf"/>
</dbReference>
<evidence type="ECO:0000313" key="11">
    <source>
        <dbReference type="EMBL" id="PSW26044.1"/>
    </source>
</evidence>
<dbReference type="GO" id="GO:0006516">
    <property type="term" value="P:glycoprotein catabolic process"/>
    <property type="evidence" value="ECO:0007669"/>
    <property type="project" value="TreeGrafter"/>
</dbReference>
<dbReference type="PANTHER" id="PTHR43730">
    <property type="entry name" value="BETA-MANNOSIDASE"/>
    <property type="match status" value="1"/>
</dbReference>
<evidence type="ECO:0000256" key="4">
    <source>
        <dbReference type="ARBA" id="ARBA00022729"/>
    </source>
</evidence>
<dbReference type="InterPro" id="IPR006102">
    <property type="entry name" value="Ig-like_GH2"/>
</dbReference>
<dbReference type="Pfam" id="PF22666">
    <property type="entry name" value="Glyco_hydro_2_N2"/>
    <property type="match status" value="1"/>
</dbReference>
<evidence type="ECO:0000256" key="6">
    <source>
        <dbReference type="ARBA" id="ARBA00023295"/>
    </source>
</evidence>
<dbReference type="GO" id="GO:0005975">
    <property type="term" value="P:carbohydrate metabolic process"/>
    <property type="evidence" value="ECO:0007669"/>
    <property type="project" value="InterPro"/>
</dbReference>
<feature type="chain" id="PRO_5030009082" description="beta-mannosidase" evidence="7">
    <location>
        <begin position="18"/>
        <end position="739"/>
    </location>
</feature>
<keyword evidence="6" id="KW-0326">Glycosidase</keyword>
<evidence type="ECO:0000256" key="7">
    <source>
        <dbReference type="SAM" id="SignalP"/>
    </source>
</evidence>
<proteinExistence type="inferred from homology"/>
<evidence type="ECO:0000313" key="12">
    <source>
        <dbReference type="Proteomes" id="UP000240481"/>
    </source>
</evidence>
<dbReference type="PROSITE" id="PS51257">
    <property type="entry name" value="PROKAR_LIPOPROTEIN"/>
    <property type="match status" value="1"/>
</dbReference>
<dbReference type="EMBL" id="PYLZ01000002">
    <property type="protein sequence ID" value="PSW26044.1"/>
    <property type="molecule type" value="Genomic_DNA"/>
</dbReference>
<dbReference type="InterPro" id="IPR006103">
    <property type="entry name" value="Glyco_hydro_2_cat"/>
</dbReference>
<dbReference type="AlphaFoldDB" id="A0A0J8VBD7"/>
<sequence>MRIAFATMALFSLSSCAIQQPTNDWQITTQSLNGLWRLEIIDDQQRQSTSRNVNVPNNWYLEGIDHAGAAIYQREFDTRVSEESRYWLVFDAVDYEAKVSVNGEQVATHTGYFSPFGAEVSHLIRDRNNNIEVWVNSPNESIMPDWSLYKTQIKGVLNHHDTRPGGAWSDSGQDRNSGGIWGDVVLKATGPTAIASLTVVPSIDLPSKRSHSEIDKPAAKILATTKTQASVSLTVNNLYSQPISFSYRLFEGNNTTPVESYEQSVNVKAGEQIINWQLPKKVRDLWWPWDWGKPSLYRLEVTASIKGKVTDQQVTTIGFRDVDLKETFDTKENKQKGQFYINGLAYFVRGTNYIGSQWLGELTGNDYRRDIALMKSANINSVRVHAHVAGKAFYDEADKAGLLVWQDFPLQWGYSDAPQFRLEAVKQVAEMTSMLANHPSIAFWSGHNEPPWDADWMKYKYPSYQPQQNQLLTEAVYQQLLNAKDKRVVRKASYTKEHPWLGWYSGKYQDYSTATFTPIISEFGAQAMPSLAMVKDILGAKWDWPLTEQNVAKLSYHNYQPHETLMLAKVAQGESLSQFHQNSQEYQRVATKYAAEHLRLNKGEGVAAIYQFMFVDSWPSITWSVLDVTREAKPGYKALKQAYQPVIAVVERDLYSAKAHISVTVINDSLNAYPKATVWIRNQFDSKQWVFDDVDLSANSKKAIIEEANLAGVSGAIIVGITDQNGIEISRNLYNFQDK</sequence>
<dbReference type="InterPro" id="IPR036156">
    <property type="entry name" value="Beta-gal/glucu_dom_sf"/>
</dbReference>
<dbReference type="GO" id="GO:0004567">
    <property type="term" value="F:beta-mannosidase activity"/>
    <property type="evidence" value="ECO:0007669"/>
    <property type="project" value="UniProtKB-EC"/>
</dbReference>
<dbReference type="EC" id="3.2.1.25" evidence="3"/>
<evidence type="ECO:0000256" key="1">
    <source>
        <dbReference type="ARBA" id="ARBA00000829"/>
    </source>
</evidence>
<dbReference type="SUPFAM" id="SSF49785">
    <property type="entry name" value="Galactose-binding domain-like"/>
    <property type="match status" value="1"/>
</dbReference>
<reference evidence="11 12" key="1">
    <citation type="submission" date="2018-01" db="EMBL/GenBank/DDBJ databases">
        <title>Whole genome sequencing of Histamine producing bacteria.</title>
        <authorList>
            <person name="Butler K."/>
        </authorList>
    </citation>
    <scope>NUCLEOTIDE SEQUENCE [LARGE SCALE GENOMIC DNA]</scope>
    <source>
        <strain evidence="11 12">DSM 24669</strain>
    </source>
</reference>
<dbReference type="RefSeq" id="WP_048899551.1">
    <property type="nucleotide sequence ID" value="NZ_AP024852.1"/>
</dbReference>
<dbReference type="Gene3D" id="2.60.40.10">
    <property type="entry name" value="Immunoglobulins"/>
    <property type="match status" value="1"/>
</dbReference>
<feature type="signal peptide" evidence="7">
    <location>
        <begin position="1"/>
        <end position="17"/>
    </location>
</feature>
<evidence type="ECO:0000259" key="8">
    <source>
        <dbReference type="Pfam" id="PF00703"/>
    </source>
</evidence>
<organism evidence="11 12">
    <name type="scientific">Photobacterium swingsii</name>
    <dbReference type="NCBI Taxonomy" id="680026"/>
    <lineage>
        <taxon>Bacteria</taxon>
        <taxon>Pseudomonadati</taxon>
        <taxon>Pseudomonadota</taxon>
        <taxon>Gammaproteobacteria</taxon>
        <taxon>Vibrionales</taxon>
        <taxon>Vibrionaceae</taxon>
        <taxon>Photobacterium</taxon>
    </lineage>
</organism>
<feature type="domain" description="Glycoside hydrolase family 2 immunoglobulin-like beta-sandwich" evidence="8">
    <location>
        <begin position="227"/>
        <end position="320"/>
    </location>
</feature>
<dbReference type="Pfam" id="PF00703">
    <property type="entry name" value="Glyco_hydro_2"/>
    <property type="match status" value="1"/>
</dbReference>
<dbReference type="PANTHER" id="PTHR43730:SF1">
    <property type="entry name" value="BETA-MANNOSIDASE"/>
    <property type="match status" value="1"/>
</dbReference>
<dbReference type="Pfam" id="PF02836">
    <property type="entry name" value="Glyco_hydro_2_C"/>
    <property type="match status" value="1"/>
</dbReference>
<dbReference type="InterPro" id="IPR050887">
    <property type="entry name" value="Beta-mannosidase_GH2"/>
</dbReference>